<evidence type="ECO:0008006" key="4">
    <source>
        <dbReference type="Google" id="ProtNLM"/>
    </source>
</evidence>
<feature type="region of interest" description="Disordered" evidence="1">
    <location>
        <begin position="53"/>
        <end position="79"/>
    </location>
</feature>
<dbReference type="Proteomes" id="UP000784294">
    <property type="component" value="Unassembled WGS sequence"/>
</dbReference>
<comment type="caution">
    <text evidence="2">The sequence shown here is derived from an EMBL/GenBank/DDBJ whole genome shotgun (WGS) entry which is preliminary data.</text>
</comment>
<accession>A0A448XNM5</accession>
<organism evidence="2 3">
    <name type="scientific">Protopolystoma xenopodis</name>
    <dbReference type="NCBI Taxonomy" id="117903"/>
    <lineage>
        <taxon>Eukaryota</taxon>
        <taxon>Metazoa</taxon>
        <taxon>Spiralia</taxon>
        <taxon>Lophotrochozoa</taxon>
        <taxon>Platyhelminthes</taxon>
        <taxon>Monogenea</taxon>
        <taxon>Polyopisthocotylea</taxon>
        <taxon>Polystomatidea</taxon>
        <taxon>Polystomatidae</taxon>
        <taxon>Protopolystoma</taxon>
    </lineage>
</organism>
<reference evidence="2" key="1">
    <citation type="submission" date="2018-11" db="EMBL/GenBank/DDBJ databases">
        <authorList>
            <consortium name="Pathogen Informatics"/>
        </authorList>
    </citation>
    <scope>NUCLEOTIDE SEQUENCE</scope>
</reference>
<evidence type="ECO:0000256" key="1">
    <source>
        <dbReference type="SAM" id="MobiDB-lite"/>
    </source>
</evidence>
<proteinExistence type="predicted"/>
<protein>
    <recommendedName>
        <fullName evidence="4">K Homology domain-containing protein</fullName>
    </recommendedName>
</protein>
<evidence type="ECO:0000313" key="3">
    <source>
        <dbReference type="Proteomes" id="UP000784294"/>
    </source>
</evidence>
<name>A0A448XNM5_9PLAT</name>
<feature type="compositionally biased region" description="Basic and acidic residues" evidence="1">
    <location>
        <begin position="57"/>
        <end position="72"/>
    </location>
</feature>
<dbReference type="EMBL" id="CAAALY010267971">
    <property type="protein sequence ID" value="VEL41125.1"/>
    <property type="molecule type" value="Genomic_DNA"/>
</dbReference>
<evidence type="ECO:0000313" key="2">
    <source>
        <dbReference type="EMBL" id="VEL41125.1"/>
    </source>
</evidence>
<keyword evidence="3" id="KW-1185">Reference proteome</keyword>
<dbReference type="AlphaFoldDB" id="A0A448XNM5"/>
<gene>
    <name evidence="2" type="ORF">PXEA_LOCUS34565</name>
</gene>
<sequence length="79" mass="8521">MDHRKAIIGQRGKLLCQLSELSINAPDSSFNESSTVVGTDDSESSITLELCKSGNHSSEDVSNKVDSIRQELGDLPQMA</sequence>